<organism evidence="2 3">
    <name type="scientific">Meloidogyne enterolobii</name>
    <name type="common">Root-knot nematode worm</name>
    <name type="synonym">Meloidogyne mayaguensis</name>
    <dbReference type="NCBI Taxonomy" id="390850"/>
    <lineage>
        <taxon>Eukaryota</taxon>
        <taxon>Metazoa</taxon>
        <taxon>Ecdysozoa</taxon>
        <taxon>Nematoda</taxon>
        <taxon>Chromadorea</taxon>
        <taxon>Rhabditida</taxon>
        <taxon>Tylenchina</taxon>
        <taxon>Tylenchomorpha</taxon>
        <taxon>Tylenchoidea</taxon>
        <taxon>Meloidogynidae</taxon>
        <taxon>Meloidogyninae</taxon>
        <taxon>Meloidogyne</taxon>
    </lineage>
</organism>
<keyword evidence="1" id="KW-0732">Signal</keyword>
<feature type="chain" id="PRO_5027943555" evidence="1">
    <location>
        <begin position="23"/>
        <end position="137"/>
    </location>
</feature>
<comment type="caution">
    <text evidence="2">The sequence shown here is derived from an EMBL/GenBank/DDBJ whole genome shotgun (WGS) entry which is preliminary data.</text>
</comment>
<proteinExistence type="predicted"/>
<name>A0A6V7XSV2_MELEN</name>
<dbReference type="AlphaFoldDB" id="A0A6V7XSV2"/>
<reference evidence="2 3" key="1">
    <citation type="submission" date="2020-08" db="EMBL/GenBank/DDBJ databases">
        <authorList>
            <person name="Koutsovoulos G."/>
            <person name="Danchin GJ E."/>
        </authorList>
    </citation>
    <scope>NUCLEOTIDE SEQUENCE [LARGE SCALE GENOMIC DNA]</scope>
</reference>
<dbReference type="Proteomes" id="UP000580250">
    <property type="component" value="Unassembled WGS sequence"/>
</dbReference>
<feature type="signal peptide" evidence="1">
    <location>
        <begin position="1"/>
        <end position="22"/>
    </location>
</feature>
<accession>A0A6V7XSV2</accession>
<sequence length="137" mass="15851">MKEFSLIFLLLLFAITLHQLEAGNCASGRTKILYLADSQYKSHMQFDVTLANTLDSFGYCVYLVVARHANYDTVRSDNFNLNEGLNIRYIQVDFEPPRGDGIPNIWNNEFIASTHNNFINIVAYQAVYLYQGRNFYF</sequence>
<protein>
    <submittedName>
        <fullName evidence="2">Uncharacterized protein</fullName>
    </submittedName>
</protein>
<evidence type="ECO:0000313" key="2">
    <source>
        <dbReference type="EMBL" id="CAD2202362.1"/>
    </source>
</evidence>
<evidence type="ECO:0000313" key="3">
    <source>
        <dbReference type="Proteomes" id="UP000580250"/>
    </source>
</evidence>
<dbReference type="EMBL" id="CAJEWN010002182">
    <property type="protein sequence ID" value="CAD2202362.1"/>
    <property type="molecule type" value="Genomic_DNA"/>
</dbReference>
<gene>
    <name evidence="2" type="ORF">MENT_LOCUS55988</name>
</gene>
<evidence type="ECO:0000256" key="1">
    <source>
        <dbReference type="SAM" id="SignalP"/>
    </source>
</evidence>